<dbReference type="SUPFAM" id="SSF141072">
    <property type="entry name" value="CalX-like"/>
    <property type="match status" value="2"/>
</dbReference>
<dbReference type="Gene3D" id="2.60.40.2030">
    <property type="match status" value="1"/>
</dbReference>
<dbReference type="GO" id="GO:0005737">
    <property type="term" value="C:cytoplasm"/>
    <property type="evidence" value="ECO:0007669"/>
    <property type="project" value="UniProtKB-SubCell"/>
</dbReference>
<dbReference type="InterPro" id="IPR003644">
    <property type="entry name" value="Calx_beta"/>
</dbReference>
<dbReference type="Pfam" id="PF05345">
    <property type="entry name" value="He_PIG"/>
    <property type="match status" value="1"/>
</dbReference>
<dbReference type="Pfam" id="PF03160">
    <property type="entry name" value="Calx-beta"/>
    <property type="match status" value="2"/>
</dbReference>
<evidence type="ECO:0000256" key="3">
    <source>
        <dbReference type="ARBA" id="ARBA00022490"/>
    </source>
</evidence>
<evidence type="ECO:0000256" key="5">
    <source>
        <dbReference type="ARBA" id="ARBA00022737"/>
    </source>
</evidence>
<keyword evidence="8" id="KW-0966">Cell projection</keyword>
<dbReference type="InterPro" id="IPR053879">
    <property type="entry name" value="HYDIN_VesB_CFA65-like_Ig"/>
</dbReference>
<evidence type="ECO:0000256" key="6">
    <source>
        <dbReference type="ARBA" id="ARBA00022837"/>
    </source>
</evidence>
<dbReference type="Pfam" id="PF00028">
    <property type="entry name" value="Cadherin"/>
    <property type="match status" value="1"/>
</dbReference>
<evidence type="ECO:0000256" key="1">
    <source>
        <dbReference type="ARBA" id="ARBA00004138"/>
    </source>
</evidence>
<evidence type="ECO:0000259" key="10">
    <source>
        <dbReference type="PROSITE" id="PS50268"/>
    </source>
</evidence>
<dbReference type="Pfam" id="PF01436">
    <property type="entry name" value="NHL"/>
    <property type="match status" value="2"/>
</dbReference>
<dbReference type="GO" id="GO:0007154">
    <property type="term" value="P:cell communication"/>
    <property type="evidence" value="ECO:0007669"/>
    <property type="project" value="InterPro"/>
</dbReference>
<proteinExistence type="predicted"/>
<keyword evidence="6" id="KW-0106">Calcium</keyword>
<dbReference type="GO" id="GO:0016020">
    <property type="term" value="C:membrane"/>
    <property type="evidence" value="ECO:0007669"/>
    <property type="project" value="InterPro"/>
</dbReference>
<dbReference type="Pfam" id="PF22544">
    <property type="entry name" value="HYDIN_VesB_CFA65-like_Ig"/>
    <property type="match status" value="1"/>
</dbReference>
<evidence type="ECO:0000313" key="11">
    <source>
        <dbReference type="EMBL" id="GLS28194.1"/>
    </source>
</evidence>
<dbReference type="CDD" id="cd11304">
    <property type="entry name" value="Cadherin_repeat"/>
    <property type="match status" value="2"/>
</dbReference>
<dbReference type="InterPro" id="IPR032812">
    <property type="entry name" value="SbsA_Ig"/>
</dbReference>
<dbReference type="Gene3D" id="2.60.40.60">
    <property type="entry name" value="Cadherins"/>
    <property type="match status" value="2"/>
</dbReference>
<dbReference type="PROSITE" id="PS50268">
    <property type="entry name" value="CADHERIN_2"/>
    <property type="match status" value="2"/>
</dbReference>
<sequence>MSFTEVRNTVMSKSRPPSEGTPSKNALFPGRQAAVKVSAMVAPLLMATGSVAVSSVTRFSQSKKNETSVYSVQRNDSVTIDEGSTSLHSPFDSISKAALETNKSRSEQDNAFVQEPEISKSEKRTAAKQSLEELLADVKRSQTQFETTIQASVKGQTSGEYISSPSLLGHMKVLGVEGVDFVMSSCVFDSIFGVSVCNGGPFHGEVCNADEHCQATPEINLQGNGQTIIDGDTTPSTADDTDFGSHLVGGANLARTFTIENTGNAALDLTGTPNVVISGSSDFTITTQPATDPIAAGASTTFVVTFDPTTSGTQTADISIDNADADENPYNFRVQGVAFAQPIITSATYNAGTNSLVVTGSNFVANAGAANDIDVSALTLTGEGGGSRALTTSTDVEIDSATQFTVTLTGADIAAVEALMDFNGTSSSGGTTYNLAAADDFVSAVTVGNIADSTNGITVSGTEPTVTSVGVPSNGTYSATQNLDFTVNFSENVTVNTTGGSPTVAITIGSTTRQATYQSGSGTSALVFRYTVQTGDQDTDGIAVGALALNGGTLRDAPGNDAVLTLNSVGTTTNVLVDTVGPTLDAANSVPTDNAIHIALNDVIRVSFNENVQLVSGQTLTLFDVSNNAIRETFTASSATAATGSASGSVAVNTSNIIITPGADFLAGTQYAVRIGASTVTDTSGNGFGGISDSTTLNFTTMPELAFTASPTSINENGGTATYTLNLQDGSGNAVNADGNVSVSVATSGTATGGGTDYSLSGLSGSTMTIANGTSSTNFTLTAVDDAVSDDGETAIFTVSILSGNALVSATNAATVSIAEDATPPTVAEVTAVTTPTADNTPNVTFSTDEAGTLAVGGSCGSASEGAISSGNNTITLTQPDNTTALADGTYSDCTITVTDATGNASTALTLTSFRVDTINSGSNAPVITAGQTFTVAENAANAASLGTLAATDADGATTFSNWAITAGNTAGVFALDASSGELTIASNTNLDAETSASYSLTITVSDGVNTSAAQTITVDVTDINEFAPTMPTDSDAVDNVVAETAALGTYVGLTVNSTDADITSNLTYSLTNDADGLFAIDPSSGEVTVAGAFAIDQTGNYRVEGEVTDGSNTETFNFVVTVNATNDAPVAIMPDSTDLSVTEGMDYRLVFDGFDINDDSVSWSLISGPSWLNFSGAQVDTVAGDGTSATVDGNGVSARFAIPFSITLNDEGVVYVGESTGRVIRAISPSGDVTTFAGSGNLGALDGTGTDAEFGSLRGLEVDASGNLWVADGNNNAIRRITPDGVVTTVAGGTAGYFDGTGTDARFDGPSDIAIDTNGLLYVTDNANERIRTLTEAGVVGTLAGGGSANNLADGSADGTGAAATFFGPYRMSLRGDQLLVTQTSQPALRSVSTTSGETSTVLRQQTISATGTEFFLPEPIIPFAVDTSVNGVSYILDIQTHELKRLSAEGYVTTIAGSGVSGFQDGSALMASFDTPYDLVVADNGDIYIADTFNHRIRRYTPPQITGNPSAADAGDHEVCVRITDGTLNDDMCFTVSVVPLNTAPVISGTADTAASVANTYRFTPTASDADTGDTLTFTATGIPAWASFDAATGAVSGAPAISDVGSTATIEISVSDGTETVVLPAFSITVELGPDADGDTIPDAQEIVDNTNPNDPLDYVDTTPPEVTAPAPLVLDATGLFTPVSLATLAGLAEDATEAAINSALAPLVTDNVEGQGCCTPIASSLTDDNVVYLPPGRNQVLWQATDRRGNVGQVQQTVDVRPLVSLSKNQQAIEGSTLNVRFILNGESFYYPFTVPYRISDTSTLNGANHTLAAGSVTFEQGMTEVPLAVSILGGSSGDTLTIELDDQTTDEQDLAAGFDAANPNVFDINSGAKVDHTITVQEGNVAPEGTIVITQGGSAVLLVARTNGEITLTANVSDLNTMDEHTFSWSGNAEEFVSSIASGSTESQTLTLDPISLALGRQSINLTVTDSAGATDTVNTYIVVVEEPVVLSGTEDSDGDGISDLDEGIGDSDNDGIPNYQDNTVALNVVPEVLSESNRFIVECDAGVRCRLGQYALTSIGGGVRLSEEDIANNADISTDAMFTPVGGVFDFEVQDLPNIGQNVSIVLPLTEAIPANARYRKFQSGGWVDFVEDANNTLHSSEGELGFCPPPGDAQWQTGLTEGHFCLQLTLEDGGPNDADGIANGAVIDPGAVSRANPPVGNTTSTRGGGGATGPVLWLLLLGLGAYRLRRRPAPQQAAAAMILGASALLFTASEQAYAQSGGNLQGNNDNNGSFLERSELSVGLFTVDDGSSRRGYQTDLAAELGLASEAVSINAFDNDRYAWWLQWRFEALTLNDTNKGVISLGYLDLGDVDTRFTVNEDIAENTLSTALENTHPITAEGITLTYDHAFALSDTITLGPQVGVYLWEDDIDAGNSISASRDGTDLLAGVFLEVKLTETMSLSGRFTRLYLDQDDVDLMGMTAQWRF</sequence>
<dbReference type="PANTHER" id="PTHR13833">
    <property type="match status" value="1"/>
</dbReference>
<accession>A0AA37T9V9</accession>
<dbReference type="SMART" id="SM00112">
    <property type="entry name" value="CA"/>
    <property type="match status" value="2"/>
</dbReference>
<dbReference type="InterPro" id="IPR015919">
    <property type="entry name" value="Cadherin-like_sf"/>
</dbReference>
<dbReference type="EMBL" id="BSPD01000103">
    <property type="protein sequence ID" value="GLS28194.1"/>
    <property type="molecule type" value="Genomic_DNA"/>
</dbReference>
<dbReference type="Gene3D" id="2.120.10.30">
    <property type="entry name" value="TolB, C-terminal domain"/>
    <property type="match status" value="4"/>
</dbReference>
<evidence type="ECO:0000256" key="7">
    <source>
        <dbReference type="ARBA" id="ARBA00023069"/>
    </source>
</evidence>
<feature type="region of interest" description="Disordered" evidence="9">
    <location>
        <begin position="1"/>
        <end position="27"/>
    </location>
</feature>
<keyword evidence="4" id="KW-0732">Signal</keyword>
<protein>
    <submittedName>
        <fullName evidence="11">GlyGly-CTERM sorting domain-containing protein</fullName>
    </submittedName>
</protein>
<dbReference type="InterPro" id="IPR002126">
    <property type="entry name" value="Cadherin-like_dom"/>
</dbReference>
<dbReference type="Pfam" id="PF13205">
    <property type="entry name" value="Big_5"/>
    <property type="match status" value="1"/>
</dbReference>
<dbReference type="SUPFAM" id="SSF101898">
    <property type="entry name" value="NHL repeat"/>
    <property type="match status" value="1"/>
</dbReference>
<evidence type="ECO:0000256" key="2">
    <source>
        <dbReference type="ARBA" id="ARBA00004496"/>
    </source>
</evidence>
<feature type="domain" description="Cadherin" evidence="10">
    <location>
        <begin position="928"/>
        <end position="1031"/>
    </location>
</feature>
<evidence type="ECO:0000256" key="4">
    <source>
        <dbReference type="ARBA" id="ARBA00022729"/>
    </source>
</evidence>
<dbReference type="GO" id="GO:0005509">
    <property type="term" value="F:calcium ion binding"/>
    <property type="evidence" value="ECO:0007669"/>
    <property type="project" value="InterPro"/>
</dbReference>
<feature type="compositionally biased region" description="Acidic residues" evidence="9">
    <location>
        <begin position="2000"/>
        <end position="2019"/>
    </location>
</feature>
<dbReference type="GO" id="GO:0007156">
    <property type="term" value="P:homophilic cell adhesion via plasma membrane adhesion molecules"/>
    <property type="evidence" value="ECO:0007669"/>
    <property type="project" value="InterPro"/>
</dbReference>
<keyword evidence="5" id="KW-0677">Repeat</keyword>
<name>A0AA37T9V9_9GAMM</name>
<dbReference type="InterPro" id="IPR011250">
    <property type="entry name" value="OMP/PagP_B-barrel"/>
</dbReference>
<reference evidence="11 12" key="1">
    <citation type="journal article" date="2014" name="Int. J. Syst. Evol. Microbiol.">
        <title>Complete genome sequence of Corynebacterium casei LMG S-19264T (=DSM 44701T), isolated from a smear-ripened cheese.</title>
        <authorList>
            <consortium name="US DOE Joint Genome Institute (JGI-PGF)"/>
            <person name="Walter F."/>
            <person name="Albersmeier A."/>
            <person name="Kalinowski J."/>
            <person name="Ruckert C."/>
        </authorList>
    </citation>
    <scope>NUCLEOTIDE SEQUENCE [LARGE SCALE GENOMIC DNA]</scope>
    <source>
        <strain evidence="11 12">NBRC 110095</strain>
    </source>
</reference>
<dbReference type="InterPro" id="IPR001258">
    <property type="entry name" value="NHL_repeat"/>
</dbReference>
<evidence type="ECO:0000313" key="12">
    <source>
        <dbReference type="Proteomes" id="UP001156870"/>
    </source>
</evidence>
<evidence type="ECO:0000256" key="9">
    <source>
        <dbReference type="SAM" id="MobiDB-lite"/>
    </source>
</evidence>
<keyword evidence="7" id="KW-0969">Cilium</keyword>
<dbReference type="PANTHER" id="PTHR13833:SF71">
    <property type="entry name" value="NHL DOMAIN-CONTAINING PROTEIN"/>
    <property type="match status" value="1"/>
</dbReference>
<dbReference type="NCBIfam" id="NF012200">
    <property type="entry name" value="choice_anch_D"/>
    <property type="match status" value="1"/>
</dbReference>
<comment type="subcellular location">
    <subcellularLocation>
        <location evidence="1">Cell projection</location>
        <location evidence="1">Cilium</location>
    </subcellularLocation>
    <subcellularLocation>
        <location evidence="2">Cytoplasm</location>
    </subcellularLocation>
</comment>
<evidence type="ECO:0000256" key="8">
    <source>
        <dbReference type="ARBA" id="ARBA00023273"/>
    </source>
</evidence>
<organism evidence="11 12">
    <name type="scientific">Marinibactrum halimedae</name>
    <dbReference type="NCBI Taxonomy" id="1444977"/>
    <lineage>
        <taxon>Bacteria</taxon>
        <taxon>Pseudomonadati</taxon>
        <taxon>Pseudomonadota</taxon>
        <taxon>Gammaproteobacteria</taxon>
        <taxon>Cellvibrionales</taxon>
        <taxon>Cellvibrionaceae</taxon>
        <taxon>Marinibactrum</taxon>
    </lineage>
</organism>
<keyword evidence="12" id="KW-1185">Reference proteome</keyword>
<dbReference type="Proteomes" id="UP001156870">
    <property type="component" value="Unassembled WGS sequence"/>
</dbReference>
<dbReference type="InterPro" id="IPR011042">
    <property type="entry name" value="6-blade_b-propeller_TolB-like"/>
</dbReference>
<dbReference type="SUPFAM" id="SSF49313">
    <property type="entry name" value="Cadherin-like"/>
    <property type="match status" value="3"/>
</dbReference>
<gene>
    <name evidence="11" type="ORF">GCM10007877_39130</name>
</gene>
<dbReference type="InterPro" id="IPR013783">
    <property type="entry name" value="Ig-like_fold"/>
</dbReference>
<dbReference type="Gene3D" id="2.60.40.10">
    <property type="entry name" value="Immunoglobulins"/>
    <property type="match status" value="2"/>
</dbReference>
<keyword evidence="3" id="KW-0963">Cytoplasm</keyword>
<comment type="caution">
    <text evidence="11">The sequence shown here is derived from an EMBL/GenBank/DDBJ whole genome shotgun (WGS) entry which is preliminary data.</text>
</comment>
<feature type="compositionally biased region" description="Polar residues" evidence="9">
    <location>
        <begin position="1"/>
        <end position="12"/>
    </location>
</feature>
<dbReference type="InterPro" id="IPR038081">
    <property type="entry name" value="CalX-like_sf"/>
</dbReference>
<dbReference type="SUPFAM" id="SSF56925">
    <property type="entry name" value="OMPA-like"/>
    <property type="match status" value="1"/>
</dbReference>
<feature type="domain" description="Cadherin" evidence="10">
    <location>
        <begin position="1034"/>
        <end position="1132"/>
    </location>
</feature>
<feature type="region of interest" description="Disordered" evidence="9">
    <location>
        <begin position="1998"/>
        <end position="2021"/>
    </location>
</feature>